<dbReference type="RefSeq" id="WP_204198778.1">
    <property type="nucleotide sequence ID" value="NZ_JAFEMC010000002.1"/>
</dbReference>
<dbReference type="NCBIfam" id="TIGR04362">
    <property type="entry name" value="choice_anch_C"/>
    <property type="match status" value="1"/>
</dbReference>
<evidence type="ECO:0000259" key="2">
    <source>
        <dbReference type="Pfam" id="PF04862"/>
    </source>
</evidence>
<dbReference type="InterPro" id="IPR027576">
    <property type="entry name" value="Choice_anch_C_dom"/>
</dbReference>
<keyword evidence="1" id="KW-0732">Signal</keyword>
<dbReference type="EMBL" id="JAFEMC010000002">
    <property type="protein sequence ID" value="MBM6576311.1"/>
    <property type="molecule type" value="Genomic_DNA"/>
</dbReference>
<name>A0ABS2D5X1_9SPHN</name>
<feature type="domain" description="DUF642" evidence="2">
    <location>
        <begin position="23"/>
        <end position="174"/>
    </location>
</feature>
<reference evidence="4 5" key="1">
    <citation type="submission" date="2020-12" db="EMBL/GenBank/DDBJ databases">
        <title>Sphingomonas sp.</title>
        <authorList>
            <person name="Kim M.K."/>
        </authorList>
    </citation>
    <scope>NUCLEOTIDE SEQUENCE [LARGE SCALE GENOMIC DNA]</scope>
    <source>
        <strain evidence="4 5">BT552</strain>
    </source>
</reference>
<dbReference type="Pfam" id="PF04862">
    <property type="entry name" value="DUF642"/>
    <property type="match status" value="1"/>
</dbReference>
<feature type="chain" id="PRO_5045598619" evidence="1">
    <location>
        <begin position="19"/>
        <end position="209"/>
    </location>
</feature>
<feature type="signal peptide" evidence="1">
    <location>
        <begin position="1"/>
        <end position="18"/>
    </location>
</feature>
<dbReference type="NCBIfam" id="NF035944">
    <property type="entry name" value="PEPxxWA-CTERM"/>
    <property type="match status" value="1"/>
</dbReference>
<dbReference type="NCBIfam" id="TIGR02595">
    <property type="entry name" value="PEP_CTERM"/>
    <property type="match status" value="1"/>
</dbReference>
<dbReference type="InterPro" id="IPR013424">
    <property type="entry name" value="Ice-binding_C"/>
</dbReference>
<gene>
    <name evidence="4" type="ORF">ILT43_07995</name>
</gene>
<comment type="caution">
    <text evidence="4">The sequence shown here is derived from an EMBL/GenBank/DDBJ whole genome shotgun (WGS) entry which is preliminary data.</text>
</comment>
<evidence type="ECO:0000259" key="3">
    <source>
        <dbReference type="Pfam" id="PF07589"/>
    </source>
</evidence>
<evidence type="ECO:0000313" key="5">
    <source>
        <dbReference type="Proteomes" id="UP000763641"/>
    </source>
</evidence>
<keyword evidence="5" id="KW-1185">Reference proteome</keyword>
<organism evidence="4 5">
    <name type="scientific">Sphingomonas longa</name>
    <dbReference type="NCBI Taxonomy" id="2778730"/>
    <lineage>
        <taxon>Bacteria</taxon>
        <taxon>Pseudomonadati</taxon>
        <taxon>Pseudomonadota</taxon>
        <taxon>Alphaproteobacteria</taxon>
        <taxon>Sphingomonadales</taxon>
        <taxon>Sphingomonadaceae</taxon>
        <taxon>Sphingomonas</taxon>
    </lineage>
</organism>
<protein>
    <submittedName>
        <fullName evidence="4">Choice-of-anchor C family protein</fullName>
    </submittedName>
</protein>
<proteinExistence type="predicted"/>
<accession>A0ABS2D5X1</accession>
<dbReference type="InterPro" id="IPR006946">
    <property type="entry name" value="DGR2-like_dom"/>
</dbReference>
<dbReference type="Proteomes" id="UP000763641">
    <property type="component" value="Unassembled WGS sequence"/>
</dbReference>
<dbReference type="Gene3D" id="2.60.120.260">
    <property type="entry name" value="Galactose-binding domain-like"/>
    <property type="match status" value="1"/>
</dbReference>
<dbReference type="Pfam" id="PF07589">
    <property type="entry name" value="PEP-CTERM"/>
    <property type="match status" value="1"/>
</dbReference>
<evidence type="ECO:0000313" key="4">
    <source>
        <dbReference type="EMBL" id="MBM6576311.1"/>
    </source>
</evidence>
<feature type="domain" description="Ice-binding protein C-terminal" evidence="3">
    <location>
        <begin position="177"/>
        <end position="202"/>
    </location>
</feature>
<evidence type="ECO:0000256" key="1">
    <source>
        <dbReference type="SAM" id="SignalP"/>
    </source>
</evidence>
<sequence>MKAFLLALATTVALPAVADAQAFTNGSFETANFDPGAFTQLEAGSTAIAGWFIDSGSIDYVGNYWNASNGVRSIDMSGGVAGSISQTFDTVAGRAYTVSFDLGGNGDSGPATKTLDVLATGGVLGSFSAPASTRPNIDYTSFTYSFVASGTSTTLSFLSTTNTAFGPILDNVAVSGAVPEPATWGLMILGFGFIGGSLRQRRRDVAAIA</sequence>